<gene>
    <name evidence="1" type="ordered locus">HF1_05210</name>
</gene>
<proteinExistence type="predicted"/>
<dbReference type="HOGENOM" id="CLU_096783_0_0_14"/>
<organism evidence="1 2">
    <name type="scientific">Mycoplasma haemofelis (strain Langford 1)</name>
    <name type="common">Haemobartonella felis</name>
    <dbReference type="NCBI Taxonomy" id="941640"/>
    <lineage>
        <taxon>Bacteria</taxon>
        <taxon>Bacillati</taxon>
        <taxon>Mycoplasmatota</taxon>
        <taxon>Mollicutes</taxon>
        <taxon>Mycoplasmataceae</taxon>
        <taxon>Mycoplasma</taxon>
    </lineage>
</organism>
<evidence type="ECO:0000313" key="2">
    <source>
        <dbReference type="Proteomes" id="UP000008637"/>
    </source>
</evidence>
<reference evidence="1 2" key="1">
    <citation type="journal article" date="2011" name="J. Bacteriol.">
        <title>Complete genome sequence of Mycoplasma haemofelis, a hemotropic mycoplasma.</title>
        <authorList>
            <person name="Barker E.N."/>
            <person name="Helps C.R."/>
            <person name="Peters I.R."/>
            <person name="Darby A.C."/>
            <person name="Radford A.D."/>
            <person name="Tasker S."/>
        </authorList>
    </citation>
    <scope>NUCLEOTIDE SEQUENCE [LARGE SCALE GENOMIC DNA]</scope>
    <source>
        <strain evidence="1 2">Langford 1</strain>
    </source>
</reference>
<name>E8ZHA8_MYCHL</name>
<sequence length="213" mass="23372">MSKSLALSLGTLGVGGAGLGAAGLHYWKNTPTSPKVTFSVKYSKALLNDETGDDIWTSKLTALALETSNPKNPHLIRAKEEHKSNEKDRAKASLKQGCQAIYSKSVDSQDDFDDFKNFCSLNNKDKISKGRSLVSVAGDFDTHWSTFSGAKRDDLYGGFKEIHDGKGSEATDNNWKDKMLKECGKISEDIFDGEIVDFTKFCTKDKSQQATVN</sequence>
<dbReference type="Proteomes" id="UP000008637">
    <property type="component" value="Chromosome"/>
</dbReference>
<dbReference type="EMBL" id="FR773153">
    <property type="protein sequence ID" value="CBY92529.1"/>
    <property type="molecule type" value="Genomic_DNA"/>
</dbReference>
<accession>E8ZHA8</accession>
<dbReference type="KEGG" id="mha:HF1_05210"/>
<keyword evidence="2" id="KW-1185">Reference proteome</keyword>
<dbReference type="AlphaFoldDB" id="E8ZHA8"/>
<protein>
    <submittedName>
        <fullName evidence="1">Uncharacterized protein</fullName>
    </submittedName>
</protein>
<evidence type="ECO:0000313" key="1">
    <source>
        <dbReference type="EMBL" id="CBY92529.1"/>
    </source>
</evidence>